<organism evidence="2 3">
    <name type="scientific">Mollisia scopiformis</name>
    <name type="common">Conifer needle endophyte fungus</name>
    <name type="synonym">Phialocephala scopiformis</name>
    <dbReference type="NCBI Taxonomy" id="149040"/>
    <lineage>
        <taxon>Eukaryota</taxon>
        <taxon>Fungi</taxon>
        <taxon>Dikarya</taxon>
        <taxon>Ascomycota</taxon>
        <taxon>Pezizomycotina</taxon>
        <taxon>Leotiomycetes</taxon>
        <taxon>Helotiales</taxon>
        <taxon>Mollisiaceae</taxon>
        <taxon>Mollisia</taxon>
    </lineage>
</organism>
<dbReference type="Proteomes" id="UP000070700">
    <property type="component" value="Unassembled WGS sequence"/>
</dbReference>
<evidence type="ECO:0000256" key="1">
    <source>
        <dbReference type="SAM" id="SignalP"/>
    </source>
</evidence>
<feature type="signal peptide" evidence="1">
    <location>
        <begin position="1"/>
        <end position="21"/>
    </location>
</feature>
<dbReference type="InParanoid" id="A0A194XCQ1"/>
<dbReference type="OrthoDB" id="3660917at2759"/>
<dbReference type="KEGG" id="psco:LY89DRAFT_781058"/>
<evidence type="ECO:0000313" key="2">
    <source>
        <dbReference type="EMBL" id="KUJ17931.1"/>
    </source>
</evidence>
<dbReference type="EMBL" id="KQ947413">
    <property type="protein sequence ID" value="KUJ17931.1"/>
    <property type="molecule type" value="Genomic_DNA"/>
</dbReference>
<dbReference type="AlphaFoldDB" id="A0A194XCQ1"/>
<feature type="chain" id="PRO_5008268141" evidence="1">
    <location>
        <begin position="22"/>
        <end position="192"/>
    </location>
</feature>
<dbReference type="RefSeq" id="XP_018072286.1">
    <property type="nucleotide sequence ID" value="XM_018222444.1"/>
</dbReference>
<sequence length="192" mass="20722">MIVTSRLFSVLLCLTITWTRATPTESTSSSTLRYIAGDDLNSIIQGMTYDDLSVFHLGSDGVLRTFANNLTVLDYHQLDVGQVQKLASEQAAQYQASGSEVPASLTQLAESPVDGRLTVDINALMNPDDKPNVTPITGTTPRSVDLENLFERQVVCPGVPGCMSLADCTPYNCFACFYPSGPPWGTCFLSGN</sequence>
<protein>
    <submittedName>
        <fullName evidence="2">Uncharacterized protein</fullName>
    </submittedName>
</protein>
<gene>
    <name evidence="2" type="ORF">LY89DRAFT_781058</name>
</gene>
<keyword evidence="3" id="KW-1185">Reference proteome</keyword>
<accession>A0A194XCQ1</accession>
<keyword evidence="1" id="KW-0732">Signal</keyword>
<dbReference type="GeneID" id="28832170"/>
<proteinExistence type="predicted"/>
<reference evidence="2 3" key="1">
    <citation type="submission" date="2015-10" db="EMBL/GenBank/DDBJ databases">
        <title>Full genome of DAOMC 229536 Phialocephala scopiformis, a fungal endophyte of spruce producing the potent anti-insectan compound rugulosin.</title>
        <authorList>
            <consortium name="DOE Joint Genome Institute"/>
            <person name="Walker A.K."/>
            <person name="Frasz S.L."/>
            <person name="Seifert K.A."/>
            <person name="Miller J.D."/>
            <person name="Mondo S.J."/>
            <person name="Labutti K."/>
            <person name="Lipzen A."/>
            <person name="Dockter R."/>
            <person name="Kennedy M."/>
            <person name="Grigoriev I.V."/>
            <person name="Spatafora J.W."/>
        </authorList>
    </citation>
    <scope>NUCLEOTIDE SEQUENCE [LARGE SCALE GENOMIC DNA]</scope>
    <source>
        <strain evidence="2 3">CBS 120377</strain>
    </source>
</reference>
<evidence type="ECO:0000313" key="3">
    <source>
        <dbReference type="Proteomes" id="UP000070700"/>
    </source>
</evidence>
<name>A0A194XCQ1_MOLSC</name>